<dbReference type="Proteomes" id="UP000218676">
    <property type="component" value="Chromosome 1"/>
</dbReference>
<evidence type="ECO:0000313" key="1">
    <source>
        <dbReference type="EMBL" id="BAX52735.1"/>
    </source>
</evidence>
<sequence length="83" mass="9729">MSKMVLAILLAVLVAFFLYRSYTNKQLAAENIKQGEAFLADNKTWRNYNRVRFAIFSATTRYWHCASEANGYRYCALPWYFGI</sequence>
<gene>
    <name evidence="1" type="ORF">PDPUS_1_01361</name>
</gene>
<name>A0AAD1CEC7_PHODP</name>
<dbReference type="EMBL" id="AP018045">
    <property type="protein sequence ID" value="BAX52735.1"/>
    <property type="molecule type" value="Genomic_DNA"/>
</dbReference>
<evidence type="ECO:0000313" key="2">
    <source>
        <dbReference type="Proteomes" id="UP000218676"/>
    </source>
</evidence>
<organism evidence="1 2">
    <name type="scientific">Photobacterium damsela subsp. piscicida</name>
    <name type="common">Pasteurella piscicida</name>
    <dbReference type="NCBI Taxonomy" id="38294"/>
    <lineage>
        <taxon>Bacteria</taxon>
        <taxon>Pseudomonadati</taxon>
        <taxon>Pseudomonadota</taxon>
        <taxon>Gammaproteobacteria</taxon>
        <taxon>Vibrionales</taxon>
        <taxon>Vibrionaceae</taxon>
        <taxon>Photobacterium</taxon>
    </lineage>
</organism>
<reference evidence="2" key="1">
    <citation type="submission" date="2017-05" db="EMBL/GenBank/DDBJ databases">
        <title>Whole genome sequence of fish pathogenic bacteria, Photobacterium damselae subsp. piscicida, strain 91-197, isolated from hybrid striped bass (Morone sp.) in USA.</title>
        <authorList>
            <person name="Teru Y."/>
            <person name="Hikima J."/>
            <person name="Kono T."/>
            <person name="Sakai M."/>
            <person name="Takano T."/>
            <person name="Hawke J.P."/>
            <person name="Takeyama H."/>
            <person name="Aoki T."/>
        </authorList>
    </citation>
    <scope>NUCLEOTIDE SEQUENCE [LARGE SCALE GENOMIC DNA]</scope>
    <source>
        <strain evidence="2">91-197</strain>
    </source>
</reference>
<proteinExistence type="predicted"/>
<dbReference type="AlphaFoldDB" id="A0AAD1CEC7"/>
<accession>A0AAD1CEC7</accession>
<protein>
    <submittedName>
        <fullName evidence="1">Uncharacterized protein</fullName>
    </submittedName>
</protein>